<evidence type="ECO:0000256" key="1">
    <source>
        <dbReference type="SAM" id="Phobius"/>
    </source>
</evidence>
<keyword evidence="1" id="KW-0812">Transmembrane</keyword>
<sequence>MELGLQSPKKWWLCKRMFKKLFVGFTVMLSIFVFGFVERGEAAASISPSTQTIYGSQVYANWTFSWTGTPPFKVLFRSDSSSPYEVINASSNSNSMSYSYKYSSSEAYKKYASSLFSV</sequence>
<organism evidence="2 3">
    <name type="scientific">Anoxybacillus andreesenii</name>
    <dbReference type="NCBI Taxonomy" id="1325932"/>
    <lineage>
        <taxon>Bacteria</taxon>
        <taxon>Bacillati</taxon>
        <taxon>Bacillota</taxon>
        <taxon>Bacilli</taxon>
        <taxon>Bacillales</taxon>
        <taxon>Anoxybacillaceae</taxon>
        <taxon>Anoxybacillus</taxon>
    </lineage>
</organism>
<name>A0ABT9V7W4_9BACL</name>
<keyword evidence="3" id="KW-1185">Reference proteome</keyword>
<reference evidence="2 3" key="1">
    <citation type="submission" date="2023-07" db="EMBL/GenBank/DDBJ databases">
        <title>Genomic Encyclopedia of Type Strains, Phase IV (KMG-IV): sequencing the most valuable type-strain genomes for metagenomic binning, comparative biology and taxonomic classification.</title>
        <authorList>
            <person name="Goeker M."/>
        </authorList>
    </citation>
    <scope>NUCLEOTIDE SEQUENCE [LARGE SCALE GENOMIC DNA]</scope>
    <source>
        <strain evidence="2 3">DSM 23948</strain>
    </source>
</reference>
<dbReference type="Proteomes" id="UP001231362">
    <property type="component" value="Unassembled WGS sequence"/>
</dbReference>
<proteinExistence type="predicted"/>
<gene>
    <name evidence="2" type="ORF">J2S07_003359</name>
</gene>
<keyword evidence="1" id="KW-0472">Membrane</keyword>
<feature type="transmembrane region" description="Helical" evidence="1">
    <location>
        <begin position="21"/>
        <end position="37"/>
    </location>
</feature>
<accession>A0ABT9V7W4</accession>
<comment type="caution">
    <text evidence="2">The sequence shown here is derived from an EMBL/GenBank/DDBJ whole genome shotgun (WGS) entry which is preliminary data.</text>
</comment>
<evidence type="ECO:0000313" key="2">
    <source>
        <dbReference type="EMBL" id="MDQ0157033.1"/>
    </source>
</evidence>
<keyword evidence="1" id="KW-1133">Transmembrane helix</keyword>
<evidence type="ECO:0000313" key="3">
    <source>
        <dbReference type="Proteomes" id="UP001231362"/>
    </source>
</evidence>
<dbReference type="EMBL" id="JAUSTU010000019">
    <property type="protein sequence ID" value="MDQ0157033.1"/>
    <property type="molecule type" value="Genomic_DNA"/>
</dbReference>
<protein>
    <submittedName>
        <fullName evidence="2">Uncharacterized protein</fullName>
    </submittedName>
</protein>